<dbReference type="Pfam" id="PF01522">
    <property type="entry name" value="Polysacc_deac_1"/>
    <property type="match status" value="1"/>
</dbReference>
<accession>A0A3N1HE12</accession>
<proteinExistence type="predicted"/>
<dbReference type="PROSITE" id="PS51677">
    <property type="entry name" value="NODB"/>
    <property type="match status" value="1"/>
</dbReference>
<name>A0A3N1HE12_9PSEU</name>
<feature type="region of interest" description="Disordered" evidence="1">
    <location>
        <begin position="23"/>
        <end position="58"/>
    </location>
</feature>
<dbReference type="OrthoDB" id="3373088at2"/>
<dbReference type="InterPro" id="IPR011330">
    <property type="entry name" value="Glyco_hydro/deAcase_b/a-brl"/>
</dbReference>
<dbReference type="Proteomes" id="UP000268727">
    <property type="component" value="Unassembled WGS sequence"/>
</dbReference>
<dbReference type="RefSeq" id="WP_123746002.1">
    <property type="nucleotide sequence ID" value="NZ_RJKM01000001.1"/>
</dbReference>
<keyword evidence="5" id="KW-1185">Reference proteome</keyword>
<evidence type="ECO:0000259" key="3">
    <source>
        <dbReference type="PROSITE" id="PS51677"/>
    </source>
</evidence>
<sequence length="276" mass="29588">MRPRGVAVLAAVVAVVCACSSQPEARQAPPTATGTTTTTAVTTTTTTPPTALPGPGGTTIPVFQQPYAFGTPQQQVPPVVDGMVPVVRRIDTDRPYVFITVDDGAVRHPAAVELMRKSGVEPTLFLNSKHVDGHADYFKGFEGLATVHAHTATHPDLTGTSYDFQRGEICGNADLLRVQLGARPKLFRPPFGNYDQTTRRAAADCGFTALVMWTAAVNDGVVQFQAGGRLNAGDIVLMHFRHTFVEDFLAFLERCKQDGLTPVVLDDFLAEPKAAV</sequence>
<dbReference type="InterPro" id="IPR050248">
    <property type="entry name" value="Polysacc_deacetylase_ArnD"/>
</dbReference>
<dbReference type="PANTHER" id="PTHR10587">
    <property type="entry name" value="GLYCOSYL TRANSFERASE-RELATED"/>
    <property type="match status" value="1"/>
</dbReference>
<evidence type="ECO:0000256" key="1">
    <source>
        <dbReference type="SAM" id="MobiDB-lite"/>
    </source>
</evidence>
<dbReference type="InterPro" id="IPR002509">
    <property type="entry name" value="NODB_dom"/>
</dbReference>
<feature type="signal peptide" evidence="2">
    <location>
        <begin position="1"/>
        <end position="25"/>
    </location>
</feature>
<dbReference type="Gene3D" id="3.20.20.370">
    <property type="entry name" value="Glycoside hydrolase/deacetylase"/>
    <property type="match status" value="1"/>
</dbReference>
<feature type="compositionally biased region" description="Low complexity" evidence="1">
    <location>
        <begin position="28"/>
        <end position="49"/>
    </location>
</feature>
<dbReference type="PROSITE" id="PS51257">
    <property type="entry name" value="PROKAR_LIPOPROTEIN"/>
    <property type="match status" value="1"/>
</dbReference>
<dbReference type="EMBL" id="RJKM01000001">
    <property type="protein sequence ID" value="ROP40758.1"/>
    <property type="molecule type" value="Genomic_DNA"/>
</dbReference>
<feature type="chain" id="PRO_5039257592" evidence="2">
    <location>
        <begin position="26"/>
        <end position="276"/>
    </location>
</feature>
<evidence type="ECO:0000313" key="5">
    <source>
        <dbReference type="Proteomes" id="UP000268727"/>
    </source>
</evidence>
<dbReference type="CDD" id="cd10917">
    <property type="entry name" value="CE4_NodB_like_6s_7s"/>
    <property type="match status" value="1"/>
</dbReference>
<evidence type="ECO:0000313" key="4">
    <source>
        <dbReference type="EMBL" id="ROP40758.1"/>
    </source>
</evidence>
<evidence type="ECO:0000256" key="2">
    <source>
        <dbReference type="SAM" id="SignalP"/>
    </source>
</evidence>
<reference evidence="4 5" key="1">
    <citation type="submission" date="2018-11" db="EMBL/GenBank/DDBJ databases">
        <title>Sequencing the genomes of 1000 actinobacteria strains.</title>
        <authorList>
            <person name="Klenk H.-P."/>
        </authorList>
    </citation>
    <scope>NUCLEOTIDE SEQUENCE [LARGE SCALE GENOMIC DNA]</scope>
    <source>
        <strain evidence="4 5">DSM 44231</strain>
    </source>
</reference>
<organism evidence="4 5">
    <name type="scientific">Saccharothrix texasensis</name>
    <dbReference type="NCBI Taxonomy" id="103734"/>
    <lineage>
        <taxon>Bacteria</taxon>
        <taxon>Bacillati</taxon>
        <taxon>Actinomycetota</taxon>
        <taxon>Actinomycetes</taxon>
        <taxon>Pseudonocardiales</taxon>
        <taxon>Pseudonocardiaceae</taxon>
        <taxon>Saccharothrix</taxon>
    </lineage>
</organism>
<comment type="caution">
    <text evidence="4">The sequence shown here is derived from an EMBL/GenBank/DDBJ whole genome shotgun (WGS) entry which is preliminary data.</text>
</comment>
<dbReference type="GO" id="GO:0016810">
    <property type="term" value="F:hydrolase activity, acting on carbon-nitrogen (but not peptide) bonds"/>
    <property type="evidence" value="ECO:0007669"/>
    <property type="project" value="InterPro"/>
</dbReference>
<dbReference type="GO" id="GO:0005975">
    <property type="term" value="P:carbohydrate metabolic process"/>
    <property type="evidence" value="ECO:0007669"/>
    <property type="project" value="InterPro"/>
</dbReference>
<feature type="domain" description="NodB homology" evidence="3">
    <location>
        <begin position="95"/>
        <end position="276"/>
    </location>
</feature>
<gene>
    <name evidence="4" type="ORF">EDD40_6176</name>
</gene>
<dbReference type="AlphaFoldDB" id="A0A3N1HE12"/>
<protein>
    <submittedName>
        <fullName evidence="4">Peptidoglycan/xylan/chitin deacetylase (PgdA/CDA1 family)</fullName>
    </submittedName>
</protein>
<dbReference type="PANTHER" id="PTHR10587:SF134">
    <property type="entry name" value="SECRETED PROTEIN"/>
    <property type="match status" value="1"/>
</dbReference>
<keyword evidence="2" id="KW-0732">Signal</keyword>
<dbReference type="SUPFAM" id="SSF88713">
    <property type="entry name" value="Glycoside hydrolase/deacetylase"/>
    <property type="match status" value="1"/>
</dbReference>